<accession>A0A8J7GMB7</accession>
<evidence type="ECO:0000313" key="8">
    <source>
        <dbReference type="EMBL" id="MBG6135689.1"/>
    </source>
</evidence>
<feature type="DNA-binding region" description="OmpR/PhoB-type" evidence="5">
    <location>
        <begin position="1"/>
        <end position="93"/>
    </location>
</feature>
<dbReference type="Pfam" id="PF00486">
    <property type="entry name" value="Trans_reg_C"/>
    <property type="match status" value="1"/>
</dbReference>
<dbReference type="SMART" id="SM01043">
    <property type="entry name" value="BTAD"/>
    <property type="match status" value="1"/>
</dbReference>
<keyword evidence="3 5" id="KW-0238">DNA-binding</keyword>
<dbReference type="Pfam" id="PF03704">
    <property type="entry name" value="BTAD"/>
    <property type="match status" value="1"/>
</dbReference>
<protein>
    <submittedName>
        <fullName evidence="8">DNA-binding SARP family transcriptional activator/tetratricopeptide (TPR) repeat protein</fullName>
    </submittedName>
</protein>
<keyword evidence="2" id="KW-0805">Transcription regulation</keyword>
<name>A0A8J7GMB7_9ACTN</name>
<organism evidence="8 9">
    <name type="scientific">Longispora fulva</name>
    <dbReference type="NCBI Taxonomy" id="619741"/>
    <lineage>
        <taxon>Bacteria</taxon>
        <taxon>Bacillati</taxon>
        <taxon>Actinomycetota</taxon>
        <taxon>Actinomycetes</taxon>
        <taxon>Micromonosporales</taxon>
        <taxon>Micromonosporaceae</taxon>
        <taxon>Longispora</taxon>
    </lineage>
</organism>
<dbReference type="InterPro" id="IPR002182">
    <property type="entry name" value="NB-ARC"/>
</dbReference>
<dbReference type="Gene3D" id="1.25.40.10">
    <property type="entry name" value="Tetratricopeptide repeat domain"/>
    <property type="match status" value="2"/>
</dbReference>
<sequence length="985" mass="103293">MTDELRFELLGPVRAWRGAIELAVGGPQQRAVLAVLLLRRGRLATVEELVDAVWETDPPSRAVGVLRTYVSRLRTVLGPDTFRPTAGGYLLDVPAGRIDAELFADRLATARRSADPATAAELAHRALALWQGEPLAGVPGPYAAAQRDRLAEERLAAVEYRIEAELLLGRHARLVGELAELTARHPLREGLRASQMLALYRSGRQGEALRAYADTQDLLVEELGADPGPALREVHRQILTGTVPTPRGPEAAAPAQLPADVPDFTGRAAETQQAGRVLAAAGSGPMRLVTVSGPGGAGKTTFALHLAHRTRAEFPDGQLYVDLRGVGHPARETQAVLAGFLAALGVPVDRLPDDPAERAALYRSTVADRRILIVLDNARDAAQVRPLLPGTAGCAVLVTGRARLVELHASHAVHLEALSDRDALDLLGRIVGRDRTAAEPGAAADLVRLCDRLPLAVRIVGARLAARPGWPIATVAARLADERHRLDELRAGDLAVEATILLGYAPLEPDVARAVRLLALPDAGSLSVRAAAVLLGVPEPAAGATLERLVDLSLLCSGAPGRYHYHDLVRVVARKLAADAEPADVRSGALLALLDDQLAAVKNLLRVSVPGSGPLVEQLAPTRSRGPVLADRAAARAWLAAEHSVLLATVSQVAAWPEPPVGPAADVLFGLRDTLDWDHRWAEATHAVRAVAAAAARVGDARAEGRALGLTCTLLQARGLPADAEAELPKARRRALAAGDPLNVAHIGRLAGSLAMSMGRPQQAAALWAEAMAAFEEACDRGCVATVLANRAAALAGLGRFDDALDAGERARAVHRELGSAEGEGHALHNLGWIARRAGRPDHAVEYHRASLAIFRAERYQGRGMGWMLLRLGEAELDAGRPVDATASATESVALLRTLGDRVGLGQALGVLGRALAATGDRAAAVNCWREGHTALALAGSPLAADLAELARPAAGVDAGPAAPLPDRSPGGGPPRGPAELAAAR</sequence>
<comment type="caution">
    <text evidence="8">The sequence shown here is derived from an EMBL/GenBank/DDBJ whole genome shotgun (WGS) entry which is preliminary data.</text>
</comment>
<evidence type="ECO:0000256" key="4">
    <source>
        <dbReference type="ARBA" id="ARBA00023163"/>
    </source>
</evidence>
<evidence type="ECO:0000313" key="9">
    <source>
        <dbReference type="Proteomes" id="UP000622552"/>
    </source>
</evidence>
<evidence type="ECO:0000256" key="5">
    <source>
        <dbReference type="PROSITE-ProRule" id="PRU01091"/>
    </source>
</evidence>
<dbReference type="InterPro" id="IPR027417">
    <property type="entry name" value="P-loop_NTPase"/>
</dbReference>
<keyword evidence="9" id="KW-1185">Reference proteome</keyword>
<dbReference type="AlphaFoldDB" id="A0A8J7GMB7"/>
<dbReference type="Pfam" id="PF00931">
    <property type="entry name" value="NB-ARC"/>
    <property type="match status" value="1"/>
</dbReference>
<dbReference type="InterPro" id="IPR001867">
    <property type="entry name" value="OmpR/PhoB-type_DNA-bd"/>
</dbReference>
<dbReference type="InterPro" id="IPR036388">
    <property type="entry name" value="WH-like_DNA-bd_sf"/>
</dbReference>
<dbReference type="CDD" id="cd15831">
    <property type="entry name" value="BTAD"/>
    <property type="match status" value="1"/>
</dbReference>
<dbReference type="SMART" id="SM00862">
    <property type="entry name" value="Trans_reg_C"/>
    <property type="match status" value="1"/>
</dbReference>
<dbReference type="InterPro" id="IPR011990">
    <property type="entry name" value="TPR-like_helical_dom_sf"/>
</dbReference>
<evidence type="ECO:0000256" key="1">
    <source>
        <dbReference type="ARBA" id="ARBA00005820"/>
    </source>
</evidence>
<keyword evidence="4" id="KW-0804">Transcription</keyword>
<dbReference type="EMBL" id="JADOUF010000001">
    <property type="protein sequence ID" value="MBG6135689.1"/>
    <property type="molecule type" value="Genomic_DNA"/>
</dbReference>
<dbReference type="GO" id="GO:0003677">
    <property type="term" value="F:DNA binding"/>
    <property type="evidence" value="ECO:0007669"/>
    <property type="project" value="UniProtKB-UniRule"/>
</dbReference>
<dbReference type="Gene3D" id="1.10.10.10">
    <property type="entry name" value="Winged helix-like DNA-binding domain superfamily/Winged helix DNA-binding domain"/>
    <property type="match status" value="1"/>
</dbReference>
<dbReference type="Proteomes" id="UP000622552">
    <property type="component" value="Unassembled WGS sequence"/>
</dbReference>
<evidence type="ECO:0000256" key="3">
    <source>
        <dbReference type="ARBA" id="ARBA00023125"/>
    </source>
</evidence>
<dbReference type="InterPro" id="IPR019734">
    <property type="entry name" value="TPR_rpt"/>
</dbReference>
<gene>
    <name evidence="8" type="ORF">IW245_001883</name>
</gene>
<dbReference type="GO" id="GO:0006355">
    <property type="term" value="P:regulation of DNA-templated transcription"/>
    <property type="evidence" value="ECO:0007669"/>
    <property type="project" value="InterPro"/>
</dbReference>
<dbReference type="PROSITE" id="PS51755">
    <property type="entry name" value="OMPR_PHOB"/>
    <property type="match status" value="1"/>
</dbReference>
<dbReference type="GO" id="GO:0000160">
    <property type="term" value="P:phosphorelay signal transduction system"/>
    <property type="evidence" value="ECO:0007669"/>
    <property type="project" value="InterPro"/>
</dbReference>
<dbReference type="SMART" id="SM00028">
    <property type="entry name" value="TPR"/>
    <property type="match status" value="4"/>
</dbReference>
<dbReference type="InterPro" id="IPR051677">
    <property type="entry name" value="AfsR-DnrI-RedD_regulator"/>
</dbReference>
<evidence type="ECO:0000256" key="2">
    <source>
        <dbReference type="ARBA" id="ARBA00023015"/>
    </source>
</evidence>
<dbReference type="Pfam" id="PF13424">
    <property type="entry name" value="TPR_12"/>
    <property type="match status" value="1"/>
</dbReference>
<dbReference type="PANTHER" id="PTHR35807">
    <property type="entry name" value="TRANSCRIPTIONAL REGULATOR REDD-RELATED"/>
    <property type="match status" value="1"/>
</dbReference>
<dbReference type="SUPFAM" id="SSF48452">
    <property type="entry name" value="TPR-like"/>
    <property type="match status" value="2"/>
</dbReference>
<evidence type="ECO:0000256" key="6">
    <source>
        <dbReference type="SAM" id="MobiDB-lite"/>
    </source>
</evidence>
<dbReference type="GO" id="GO:0043531">
    <property type="term" value="F:ADP binding"/>
    <property type="evidence" value="ECO:0007669"/>
    <property type="project" value="InterPro"/>
</dbReference>
<feature type="compositionally biased region" description="Low complexity" evidence="6">
    <location>
        <begin position="957"/>
        <end position="966"/>
    </location>
</feature>
<comment type="similarity">
    <text evidence="1">Belongs to the AfsR/DnrI/RedD regulatory family.</text>
</comment>
<evidence type="ECO:0000259" key="7">
    <source>
        <dbReference type="PROSITE" id="PS51755"/>
    </source>
</evidence>
<dbReference type="SUPFAM" id="SSF46894">
    <property type="entry name" value="C-terminal effector domain of the bipartite response regulators"/>
    <property type="match status" value="1"/>
</dbReference>
<proteinExistence type="inferred from homology"/>
<dbReference type="SUPFAM" id="SSF52540">
    <property type="entry name" value="P-loop containing nucleoside triphosphate hydrolases"/>
    <property type="match status" value="1"/>
</dbReference>
<reference evidence="8" key="1">
    <citation type="submission" date="2020-11" db="EMBL/GenBank/DDBJ databases">
        <title>Sequencing the genomes of 1000 actinobacteria strains.</title>
        <authorList>
            <person name="Klenk H.-P."/>
        </authorList>
    </citation>
    <scope>NUCLEOTIDE SEQUENCE</scope>
    <source>
        <strain evidence="8">DSM 45356</strain>
    </source>
</reference>
<dbReference type="RefSeq" id="WP_197002767.1">
    <property type="nucleotide sequence ID" value="NZ_BONS01000002.1"/>
</dbReference>
<dbReference type="InterPro" id="IPR016032">
    <property type="entry name" value="Sig_transdc_resp-reg_C-effctor"/>
</dbReference>
<dbReference type="InterPro" id="IPR005158">
    <property type="entry name" value="BTAD"/>
</dbReference>
<feature type="domain" description="OmpR/PhoB-type" evidence="7">
    <location>
        <begin position="1"/>
        <end position="93"/>
    </location>
</feature>
<dbReference type="PANTHER" id="PTHR35807:SF1">
    <property type="entry name" value="TRANSCRIPTIONAL REGULATOR REDD"/>
    <property type="match status" value="1"/>
</dbReference>
<dbReference type="PRINTS" id="PR00364">
    <property type="entry name" value="DISEASERSIST"/>
</dbReference>
<feature type="region of interest" description="Disordered" evidence="6">
    <location>
        <begin position="957"/>
        <end position="985"/>
    </location>
</feature>